<dbReference type="Proteomes" id="UP000663874">
    <property type="component" value="Unassembled WGS sequence"/>
</dbReference>
<comment type="caution">
    <text evidence="2">The sequence shown here is derived from an EMBL/GenBank/DDBJ whole genome shotgun (WGS) entry which is preliminary data.</text>
</comment>
<protein>
    <submittedName>
        <fullName evidence="2">Uncharacterized protein</fullName>
    </submittedName>
</protein>
<gene>
    <name evidence="2" type="ORF">FNK824_LOCUS39622</name>
</gene>
<feature type="compositionally biased region" description="Basic and acidic residues" evidence="1">
    <location>
        <begin position="148"/>
        <end position="173"/>
    </location>
</feature>
<dbReference type="AlphaFoldDB" id="A0A820G5E0"/>
<feature type="region of interest" description="Disordered" evidence="1">
    <location>
        <begin position="148"/>
        <end position="179"/>
    </location>
</feature>
<reference evidence="2" key="1">
    <citation type="submission" date="2021-02" db="EMBL/GenBank/DDBJ databases">
        <authorList>
            <person name="Nowell W R."/>
        </authorList>
    </citation>
    <scope>NUCLEOTIDE SEQUENCE</scope>
</reference>
<dbReference type="Gene3D" id="6.10.140.920">
    <property type="match status" value="1"/>
</dbReference>
<sequence length="179" mass="21165">ERQLNALIATIEQFCAKEESLQSELGSDLVSQLTVDEQITIDKLNDTIEEITQELKEIIKKRVELDGTKTKLEHQIANNYRKNRNQINTDLERMHIENVRSVIEDLEREYTILSDKLNEHEKQTDAIDRIINNLDKELKNKQKELEQLKNSNRDIDEHINEEKRNADKYEVKLRNAQNK</sequence>
<evidence type="ECO:0000313" key="2">
    <source>
        <dbReference type="EMBL" id="CAF4274203.1"/>
    </source>
</evidence>
<evidence type="ECO:0000256" key="1">
    <source>
        <dbReference type="SAM" id="MobiDB-lite"/>
    </source>
</evidence>
<name>A0A820G5E0_9BILA</name>
<dbReference type="PANTHER" id="PTHR43977">
    <property type="entry name" value="STRUCTURAL MAINTENANCE OF CHROMOSOMES PROTEIN 3"/>
    <property type="match status" value="1"/>
</dbReference>
<organism evidence="2 3">
    <name type="scientific">Rotaria sordida</name>
    <dbReference type="NCBI Taxonomy" id="392033"/>
    <lineage>
        <taxon>Eukaryota</taxon>
        <taxon>Metazoa</taxon>
        <taxon>Spiralia</taxon>
        <taxon>Gnathifera</taxon>
        <taxon>Rotifera</taxon>
        <taxon>Eurotatoria</taxon>
        <taxon>Bdelloidea</taxon>
        <taxon>Philodinida</taxon>
        <taxon>Philodinidae</taxon>
        <taxon>Rotaria</taxon>
    </lineage>
</organism>
<proteinExistence type="predicted"/>
<evidence type="ECO:0000313" key="3">
    <source>
        <dbReference type="Proteomes" id="UP000663874"/>
    </source>
</evidence>
<feature type="non-terminal residue" evidence="2">
    <location>
        <position position="179"/>
    </location>
</feature>
<accession>A0A820G5E0</accession>
<feature type="non-terminal residue" evidence="2">
    <location>
        <position position="1"/>
    </location>
</feature>
<dbReference type="EMBL" id="CAJOBE010026758">
    <property type="protein sequence ID" value="CAF4274203.1"/>
    <property type="molecule type" value="Genomic_DNA"/>
</dbReference>